<gene>
    <name evidence="1" type="ORF">QFC21_003062</name>
</gene>
<keyword evidence="2" id="KW-1185">Reference proteome</keyword>
<comment type="caution">
    <text evidence="1">The sequence shown here is derived from an EMBL/GenBank/DDBJ whole genome shotgun (WGS) entry which is preliminary data.</text>
</comment>
<organism evidence="1 2">
    <name type="scientific">Naganishia friedmannii</name>
    <dbReference type="NCBI Taxonomy" id="89922"/>
    <lineage>
        <taxon>Eukaryota</taxon>
        <taxon>Fungi</taxon>
        <taxon>Dikarya</taxon>
        <taxon>Basidiomycota</taxon>
        <taxon>Agaricomycotina</taxon>
        <taxon>Tremellomycetes</taxon>
        <taxon>Filobasidiales</taxon>
        <taxon>Filobasidiaceae</taxon>
        <taxon>Naganishia</taxon>
    </lineage>
</organism>
<proteinExistence type="predicted"/>
<protein>
    <submittedName>
        <fullName evidence="1">Uncharacterized protein</fullName>
    </submittedName>
</protein>
<reference evidence="1" key="1">
    <citation type="submission" date="2023-04" db="EMBL/GenBank/DDBJ databases">
        <title>Draft Genome sequencing of Naganishia species isolated from polar environments using Oxford Nanopore Technology.</title>
        <authorList>
            <person name="Leo P."/>
            <person name="Venkateswaran K."/>
        </authorList>
    </citation>
    <scope>NUCLEOTIDE SEQUENCE</scope>
    <source>
        <strain evidence="1">MNA-CCFEE 5423</strain>
    </source>
</reference>
<accession>A0ACC2VQN8</accession>
<name>A0ACC2VQN8_9TREE</name>
<dbReference type="Proteomes" id="UP001227268">
    <property type="component" value="Unassembled WGS sequence"/>
</dbReference>
<sequence length="176" mass="19821">MPDIHSLASPNEVPPSAGLNAFKTQLPGSDEIAAEKKAFCERLTQILHNTRTVPDAPHNDEGETGGKGNAEEACQKQIDHLYSLLPRYRQLIKLLRHELVTNMNTAEHYELVKFTQQKLHRAEQSYTEAEQLVKRMDFSLNGIQEVDGDGKPYHDLTLLGETDEVHPANQVVEKIK</sequence>
<evidence type="ECO:0000313" key="2">
    <source>
        <dbReference type="Proteomes" id="UP001227268"/>
    </source>
</evidence>
<dbReference type="EMBL" id="JASBWT010000009">
    <property type="protein sequence ID" value="KAJ9101723.1"/>
    <property type="molecule type" value="Genomic_DNA"/>
</dbReference>
<evidence type="ECO:0000313" key="1">
    <source>
        <dbReference type="EMBL" id="KAJ9101723.1"/>
    </source>
</evidence>